<dbReference type="HOGENOM" id="CLU_2761301_0_0_1"/>
<feature type="region of interest" description="Disordered" evidence="1">
    <location>
        <begin position="47"/>
        <end position="70"/>
    </location>
</feature>
<evidence type="ECO:0000313" key="3">
    <source>
        <dbReference type="EnsemblPlants" id="Bo7g037550.1"/>
    </source>
</evidence>
<feature type="compositionally biased region" description="Low complexity" evidence="1">
    <location>
        <begin position="54"/>
        <end position="70"/>
    </location>
</feature>
<proteinExistence type="predicted"/>
<dbReference type="AlphaFoldDB" id="A0A0D3D572"/>
<sequence length="70" mass="7670">MYPLFITSSQHGGRVLTPYRNRLLPKNVQALLCTRTIEDVDDMCKEDDVGKTTSASRVGSSRSEGSSVPP</sequence>
<reference evidence="3" key="2">
    <citation type="submission" date="2015-03" db="UniProtKB">
        <authorList>
            <consortium name="EnsemblPlants"/>
        </authorList>
    </citation>
    <scope>IDENTIFICATION</scope>
</reference>
<keyword evidence="4" id="KW-1185">Reference proteome</keyword>
<dbReference type="Gramene" id="Bo7g037550.1">
    <property type="protein sequence ID" value="Bo7g037550.1"/>
    <property type="gene ID" value="Bo7g037550"/>
</dbReference>
<evidence type="ECO:0000256" key="1">
    <source>
        <dbReference type="SAM" id="MobiDB-lite"/>
    </source>
</evidence>
<evidence type="ECO:0000259" key="2">
    <source>
        <dbReference type="Pfam" id="PF05699"/>
    </source>
</evidence>
<dbReference type="InterPro" id="IPR008906">
    <property type="entry name" value="HATC_C_dom"/>
</dbReference>
<organism evidence="3 4">
    <name type="scientific">Brassica oleracea var. oleracea</name>
    <dbReference type="NCBI Taxonomy" id="109376"/>
    <lineage>
        <taxon>Eukaryota</taxon>
        <taxon>Viridiplantae</taxon>
        <taxon>Streptophyta</taxon>
        <taxon>Embryophyta</taxon>
        <taxon>Tracheophyta</taxon>
        <taxon>Spermatophyta</taxon>
        <taxon>Magnoliopsida</taxon>
        <taxon>eudicotyledons</taxon>
        <taxon>Gunneridae</taxon>
        <taxon>Pentapetalae</taxon>
        <taxon>rosids</taxon>
        <taxon>malvids</taxon>
        <taxon>Brassicales</taxon>
        <taxon>Brassicaceae</taxon>
        <taxon>Brassiceae</taxon>
        <taxon>Brassica</taxon>
    </lineage>
</organism>
<dbReference type="EnsemblPlants" id="Bo7g037550.1">
    <property type="protein sequence ID" value="Bo7g037550.1"/>
    <property type="gene ID" value="Bo7g037550"/>
</dbReference>
<reference evidence="3 4" key="1">
    <citation type="journal article" date="2014" name="Genome Biol.">
        <title>Transcriptome and methylome profiling reveals relics of genome dominance in the mesopolyploid Brassica oleracea.</title>
        <authorList>
            <person name="Parkin I.A."/>
            <person name="Koh C."/>
            <person name="Tang H."/>
            <person name="Robinson S.J."/>
            <person name="Kagale S."/>
            <person name="Clarke W.E."/>
            <person name="Town C.D."/>
            <person name="Nixon J."/>
            <person name="Krishnakumar V."/>
            <person name="Bidwell S.L."/>
            <person name="Denoeud F."/>
            <person name="Belcram H."/>
            <person name="Links M.G."/>
            <person name="Just J."/>
            <person name="Clarke C."/>
            <person name="Bender T."/>
            <person name="Huebert T."/>
            <person name="Mason A.S."/>
            <person name="Pires J.C."/>
            <person name="Barker G."/>
            <person name="Moore J."/>
            <person name="Walley P.G."/>
            <person name="Manoli S."/>
            <person name="Batley J."/>
            <person name="Edwards D."/>
            <person name="Nelson M.N."/>
            <person name="Wang X."/>
            <person name="Paterson A.H."/>
            <person name="King G."/>
            <person name="Bancroft I."/>
            <person name="Chalhoub B."/>
            <person name="Sharpe A.G."/>
        </authorList>
    </citation>
    <scope>NUCLEOTIDE SEQUENCE</scope>
    <source>
        <strain evidence="3 4">cv. TO1000</strain>
    </source>
</reference>
<dbReference type="Pfam" id="PF05699">
    <property type="entry name" value="Dimer_Tnp_hAT"/>
    <property type="match status" value="1"/>
</dbReference>
<protein>
    <recommendedName>
        <fullName evidence="2">HAT C-terminal dimerisation domain-containing protein</fullName>
    </recommendedName>
</protein>
<feature type="domain" description="HAT C-terminal dimerisation" evidence="2">
    <location>
        <begin position="10"/>
        <end position="35"/>
    </location>
</feature>
<accession>A0A0D3D572</accession>
<dbReference type="Proteomes" id="UP000032141">
    <property type="component" value="Chromosome C7"/>
</dbReference>
<dbReference type="GO" id="GO:0046983">
    <property type="term" value="F:protein dimerization activity"/>
    <property type="evidence" value="ECO:0007669"/>
    <property type="project" value="InterPro"/>
</dbReference>
<dbReference type="OMA" id="NVQPLLC"/>
<name>A0A0D3D572_BRAOL</name>
<evidence type="ECO:0000313" key="4">
    <source>
        <dbReference type="Proteomes" id="UP000032141"/>
    </source>
</evidence>